<name>A0A1N5UEZ9_9ACTN</name>
<dbReference type="PANTHER" id="PTHR11705">
    <property type="entry name" value="PROTEASE FAMILY M14 CARBOXYPEPTIDASE A,B"/>
    <property type="match status" value="1"/>
</dbReference>
<dbReference type="AlphaFoldDB" id="A0A1N5UEZ9"/>
<evidence type="ECO:0000256" key="1">
    <source>
        <dbReference type="ARBA" id="ARBA00001947"/>
    </source>
</evidence>
<proteinExistence type="inferred from homology"/>
<dbReference type="GO" id="GO:0004181">
    <property type="term" value="F:metallocarboxypeptidase activity"/>
    <property type="evidence" value="ECO:0007669"/>
    <property type="project" value="InterPro"/>
</dbReference>
<feature type="signal peptide" evidence="8">
    <location>
        <begin position="1"/>
        <end position="32"/>
    </location>
</feature>
<evidence type="ECO:0000256" key="2">
    <source>
        <dbReference type="ARBA" id="ARBA00005988"/>
    </source>
</evidence>
<evidence type="ECO:0000256" key="4">
    <source>
        <dbReference type="ARBA" id="ARBA00022801"/>
    </source>
</evidence>
<dbReference type="CDD" id="cd06242">
    <property type="entry name" value="M14-like"/>
    <property type="match status" value="1"/>
</dbReference>
<keyword evidence="3" id="KW-0645">Protease</keyword>
<evidence type="ECO:0000256" key="3">
    <source>
        <dbReference type="ARBA" id="ARBA00022670"/>
    </source>
</evidence>
<dbReference type="OrthoDB" id="9758209at2"/>
<evidence type="ECO:0000256" key="7">
    <source>
        <dbReference type="PROSITE-ProRule" id="PRU01379"/>
    </source>
</evidence>
<evidence type="ECO:0000259" key="9">
    <source>
        <dbReference type="PROSITE" id="PS52035"/>
    </source>
</evidence>
<dbReference type="PROSITE" id="PS52035">
    <property type="entry name" value="PEPTIDASE_M14"/>
    <property type="match status" value="1"/>
</dbReference>
<gene>
    <name evidence="10" type="ORF">SAMN04489832_0864</name>
</gene>
<evidence type="ECO:0000256" key="8">
    <source>
        <dbReference type="SAM" id="SignalP"/>
    </source>
</evidence>
<dbReference type="GO" id="GO:0005615">
    <property type="term" value="C:extracellular space"/>
    <property type="evidence" value="ECO:0007669"/>
    <property type="project" value="TreeGrafter"/>
</dbReference>
<dbReference type="RefSeq" id="WP_084757170.1">
    <property type="nucleotide sequence ID" value="NZ_FSQT01000001.1"/>
</dbReference>
<feature type="chain" id="PRO_5012952413" evidence="8">
    <location>
        <begin position="33"/>
        <end position="557"/>
    </location>
</feature>
<keyword evidence="8" id="KW-0732">Signal</keyword>
<dbReference type="EMBL" id="FSQT01000001">
    <property type="protein sequence ID" value="SIM59344.1"/>
    <property type="molecule type" value="Genomic_DNA"/>
</dbReference>
<accession>A0A1N5UEZ9</accession>
<dbReference type="InterPro" id="IPR000834">
    <property type="entry name" value="Peptidase_M14"/>
</dbReference>
<organism evidence="10 11">
    <name type="scientific">Micromonospora cremea</name>
    <dbReference type="NCBI Taxonomy" id="709881"/>
    <lineage>
        <taxon>Bacteria</taxon>
        <taxon>Bacillati</taxon>
        <taxon>Actinomycetota</taxon>
        <taxon>Actinomycetes</taxon>
        <taxon>Micromonosporales</taxon>
        <taxon>Micromonosporaceae</taxon>
        <taxon>Micromonospora</taxon>
    </lineage>
</organism>
<keyword evidence="5" id="KW-0862">Zinc</keyword>
<evidence type="ECO:0000256" key="5">
    <source>
        <dbReference type="ARBA" id="ARBA00022833"/>
    </source>
</evidence>
<dbReference type="Proteomes" id="UP000185124">
    <property type="component" value="Unassembled WGS sequence"/>
</dbReference>
<feature type="domain" description="Peptidase M14" evidence="9">
    <location>
        <begin position="163"/>
        <end position="486"/>
    </location>
</feature>
<keyword evidence="10" id="KW-0121">Carboxypeptidase</keyword>
<evidence type="ECO:0000256" key="6">
    <source>
        <dbReference type="ARBA" id="ARBA00023049"/>
    </source>
</evidence>
<dbReference type="PANTHER" id="PTHR11705:SF143">
    <property type="entry name" value="SLL0236 PROTEIN"/>
    <property type="match status" value="1"/>
</dbReference>
<dbReference type="STRING" id="709881.SAMN04489832_0864"/>
<dbReference type="GO" id="GO:0006508">
    <property type="term" value="P:proteolysis"/>
    <property type="evidence" value="ECO:0007669"/>
    <property type="project" value="UniProtKB-KW"/>
</dbReference>
<keyword evidence="6" id="KW-0482">Metalloprotease</keyword>
<reference evidence="11" key="1">
    <citation type="submission" date="2016-12" db="EMBL/GenBank/DDBJ databases">
        <authorList>
            <person name="Varghese N."/>
            <person name="Submissions S."/>
        </authorList>
    </citation>
    <scope>NUCLEOTIDE SEQUENCE [LARGE SCALE GENOMIC DNA]</scope>
    <source>
        <strain evidence="11">DSM 45599</strain>
    </source>
</reference>
<dbReference type="GO" id="GO:0008270">
    <property type="term" value="F:zinc ion binding"/>
    <property type="evidence" value="ECO:0007669"/>
    <property type="project" value="InterPro"/>
</dbReference>
<sequence length="557" mass="59489">MSFTKLRSTALYRSSLAVLGAGVLSVGGMAPAASATASAPKEGVTVVYPSSSGAAAAQAGEGFDIDVEVLRAGTLTAEIRAVSGRKEWIPLKVATEALNQVVAAGPVTVLAEAPLGTGAGEYDLRVRVVGEDGKVVAKGDVRSGVTIEDHGLPTGFESTEGTTWTTFEQEQSFLAAVAAGSSRTSLTVLGETVNGRPYNLLTIGAGASRSYADLDGDTVLLVCSQHGNEPSGRQACFEQARRLALSSDARTRDYLAENTVLVIPSANPDGSAANTRRNANDVDLNRDHLRLEEPETRMIAKVMRDARPEIVHDLHEMSGQTRPHLEVIWGRHMVIDEEVRAYGRSWGLDWVRPRVEAAGFTTGPYLANPGTAENTTLTNGAMMRNLNGVISETNTSVLTAEGETQQSSQLRRVKVQALTIHETIRQHRAQRDEMAAAAVNADRRNIEMGYTQAGPYFFTGNSESSEPLPPDAFIMRVPCGYLLTGEQAADRAQWADLFNVVSQETSVPGYEAFVPMWQASSAVIPMMVDARAAGSNEIEATPVDDCSTLRPSSVPSP</sequence>
<dbReference type="SUPFAM" id="SSF53187">
    <property type="entry name" value="Zn-dependent exopeptidases"/>
    <property type="match status" value="1"/>
</dbReference>
<keyword evidence="4" id="KW-0378">Hydrolase</keyword>
<keyword evidence="11" id="KW-1185">Reference proteome</keyword>
<comment type="cofactor">
    <cofactor evidence="1">
        <name>Zn(2+)</name>
        <dbReference type="ChEBI" id="CHEBI:29105"/>
    </cofactor>
</comment>
<dbReference type="Gene3D" id="3.40.630.10">
    <property type="entry name" value="Zn peptidases"/>
    <property type="match status" value="1"/>
</dbReference>
<dbReference type="Pfam" id="PF00246">
    <property type="entry name" value="Peptidase_M14"/>
    <property type="match status" value="1"/>
</dbReference>
<protein>
    <submittedName>
        <fullName evidence="10">Zinc carboxypeptidase</fullName>
    </submittedName>
</protein>
<comment type="caution">
    <text evidence="7">Lacks conserved residue(s) required for the propagation of feature annotation.</text>
</comment>
<evidence type="ECO:0000313" key="11">
    <source>
        <dbReference type="Proteomes" id="UP000185124"/>
    </source>
</evidence>
<comment type="similarity">
    <text evidence="2 7">Belongs to the peptidase M14 family.</text>
</comment>
<evidence type="ECO:0000313" key="10">
    <source>
        <dbReference type="EMBL" id="SIM59344.1"/>
    </source>
</evidence>